<dbReference type="GeneID" id="9498849"/>
<evidence type="ECO:0000256" key="4">
    <source>
        <dbReference type="ARBA" id="ARBA00022576"/>
    </source>
</evidence>
<dbReference type="AlphaFoldDB" id="D9Q135"/>
<dbReference type="InParanoid" id="D9Q135"/>
<dbReference type="KEGG" id="asc:ASAC_0616"/>
<proteinExistence type="inferred from homology"/>
<comment type="subunit">
    <text evidence="3">Homodimer.</text>
</comment>
<evidence type="ECO:0000313" key="9">
    <source>
        <dbReference type="Proteomes" id="UP000000346"/>
    </source>
</evidence>
<evidence type="ECO:0000256" key="2">
    <source>
        <dbReference type="ARBA" id="ARBA00007441"/>
    </source>
</evidence>
<dbReference type="HOGENOM" id="CLU_017584_4_3_2"/>
<sequence length="400" mass="43994">MGDTGASETGMPRRLSSRLSSLAASPMKIIDSLLGPAGADVIRLHAGEPSLPPPLELVDSLVDDLRRPESYAYAPTRGLPELREAVAEELKRDGTSVSFDEVAITPSGTSAIFSAMSVLLDPGDEVILVDPTFMIYRPVIEYLGGRVRWVRASPERGFQPDPDAVAAAINDRTKAIVLVDPDNPTGRLLDPDIGRAIAELAQDRGVYLMVDEAYRRIVYEGSYRSVQPYAPDSVIGLGTFSKDPGVPGLRLGYIYGPKDFIDAYASFNGHAFFGASNMSQLYVLRYLRWEGREKFIESVVAEYRRRRDAAVKAMRRYVPSARFTEPRASMYLYADLSPLVNDAESFASRLASKYRVTVMPGTAFGPANRTFIRVTFVSQPPERLEEGIRRIGEALGEAGQ</sequence>
<dbReference type="InterPro" id="IPR004839">
    <property type="entry name" value="Aminotransferase_I/II_large"/>
</dbReference>
<keyword evidence="9" id="KW-1185">Reference proteome</keyword>
<feature type="domain" description="Aminotransferase class I/classII large" evidence="7">
    <location>
        <begin position="40"/>
        <end position="391"/>
    </location>
</feature>
<accession>D9Q135</accession>
<dbReference type="GO" id="GO:0030170">
    <property type="term" value="F:pyridoxal phosphate binding"/>
    <property type="evidence" value="ECO:0007669"/>
    <property type="project" value="InterPro"/>
</dbReference>
<protein>
    <submittedName>
        <fullName evidence="8">Aspartate aminotransferase</fullName>
        <ecNumber evidence="8">2.6.1.1</ecNumber>
    </submittedName>
</protein>
<dbReference type="EMBL" id="CP001742">
    <property type="protein sequence ID" value="ADL19023.1"/>
    <property type="molecule type" value="Genomic_DNA"/>
</dbReference>
<dbReference type="Proteomes" id="UP000000346">
    <property type="component" value="Chromosome"/>
</dbReference>
<reference evidence="8 9" key="1">
    <citation type="journal article" date="2010" name="Appl. Environ. Microbiol.">
        <title>The genome sequence of the crenarchaeon Acidilobus saccharovorans supports a new order, Acidilobales, and suggests an important ecological role in terrestrial acidic hot springs.</title>
        <authorList>
            <person name="Mardanov A.V."/>
            <person name="Svetlitchnyi V.A."/>
            <person name="Beletsky A.V."/>
            <person name="Prokofeva M.I."/>
            <person name="Bonch-Osmolovskaya E.A."/>
            <person name="Ravin N.V."/>
            <person name="Skryabin K.G."/>
        </authorList>
    </citation>
    <scope>NUCLEOTIDE SEQUENCE [LARGE SCALE GENOMIC DNA]</scope>
    <source>
        <strain evidence="9">DSM 16705 / JCM 18335 / VKM B-2471 / 345-15</strain>
    </source>
</reference>
<keyword evidence="4 8" id="KW-0032">Aminotransferase</keyword>
<dbReference type="SUPFAM" id="SSF53383">
    <property type="entry name" value="PLP-dependent transferases"/>
    <property type="match status" value="1"/>
</dbReference>
<dbReference type="EC" id="2.6.1.1" evidence="8"/>
<comment type="similarity">
    <text evidence="2">Belongs to the class-I pyridoxal-phosphate-dependent aminotransferase family.</text>
</comment>
<organism evidence="8 9">
    <name type="scientific">Acidilobus saccharovorans (strain DSM 16705 / JCM 18335 / VKM B-2471 / 345-15)</name>
    <dbReference type="NCBI Taxonomy" id="666510"/>
    <lineage>
        <taxon>Archaea</taxon>
        <taxon>Thermoproteota</taxon>
        <taxon>Thermoprotei</taxon>
        <taxon>Acidilobales</taxon>
        <taxon>Acidilobaceae</taxon>
        <taxon>Acidilobus</taxon>
    </lineage>
</organism>
<keyword evidence="6" id="KW-0663">Pyridoxal phosphate</keyword>
<comment type="cofactor">
    <cofactor evidence="1">
        <name>pyridoxal 5'-phosphate</name>
        <dbReference type="ChEBI" id="CHEBI:597326"/>
    </cofactor>
</comment>
<dbReference type="InterPro" id="IPR015424">
    <property type="entry name" value="PyrdxlP-dep_Trfase"/>
</dbReference>
<dbReference type="PANTHER" id="PTHR46383">
    <property type="entry name" value="ASPARTATE AMINOTRANSFERASE"/>
    <property type="match status" value="1"/>
</dbReference>
<dbReference type="Pfam" id="PF00155">
    <property type="entry name" value="Aminotran_1_2"/>
    <property type="match status" value="1"/>
</dbReference>
<evidence type="ECO:0000256" key="3">
    <source>
        <dbReference type="ARBA" id="ARBA00011738"/>
    </source>
</evidence>
<evidence type="ECO:0000256" key="1">
    <source>
        <dbReference type="ARBA" id="ARBA00001933"/>
    </source>
</evidence>
<evidence type="ECO:0000313" key="8">
    <source>
        <dbReference type="EMBL" id="ADL19023.1"/>
    </source>
</evidence>
<dbReference type="OrthoDB" id="372018at2157"/>
<evidence type="ECO:0000256" key="6">
    <source>
        <dbReference type="ARBA" id="ARBA00022898"/>
    </source>
</evidence>
<dbReference type="InterPro" id="IPR015421">
    <property type="entry name" value="PyrdxlP-dep_Trfase_major"/>
</dbReference>
<dbReference type="Gene3D" id="3.40.640.10">
    <property type="entry name" value="Type I PLP-dependent aspartate aminotransferase-like (Major domain)"/>
    <property type="match status" value="1"/>
</dbReference>
<evidence type="ECO:0000259" key="7">
    <source>
        <dbReference type="Pfam" id="PF00155"/>
    </source>
</evidence>
<dbReference type="eggNOG" id="arCOG01130">
    <property type="taxonomic scope" value="Archaea"/>
</dbReference>
<dbReference type="RefSeq" id="WP_013266535.1">
    <property type="nucleotide sequence ID" value="NC_014374.1"/>
</dbReference>
<dbReference type="STRING" id="666510.ASAC_0616"/>
<evidence type="ECO:0000256" key="5">
    <source>
        <dbReference type="ARBA" id="ARBA00022679"/>
    </source>
</evidence>
<keyword evidence="5 8" id="KW-0808">Transferase</keyword>
<dbReference type="GO" id="GO:0006520">
    <property type="term" value="P:amino acid metabolic process"/>
    <property type="evidence" value="ECO:0007669"/>
    <property type="project" value="InterPro"/>
</dbReference>
<dbReference type="PANTHER" id="PTHR46383:SF1">
    <property type="entry name" value="ASPARTATE AMINOTRANSFERASE"/>
    <property type="match status" value="1"/>
</dbReference>
<dbReference type="CDD" id="cd00609">
    <property type="entry name" value="AAT_like"/>
    <property type="match status" value="1"/>
</dbReference>
<dbReference type="GO" id="GO:0004069">
    <property type="term" value="F:L-aspartate:2-oxoglutarate aminotransferase activity"/>
    <property type="evidence" value="ECO:0007669"/>
    <property type="project" value="UniProtKB-EC"/>
</dbReference>
<gene>
    <name evidence="8" type="ordered locus">ASAC_0616</name>
</gene>
<name>D9Q135_ACIS3</name>
<dbReference type="InterPro" id="IPR050596">
    <property type="entry name" value="AspAT/PAT-like"/>
</dbReference>